<keyword evidence="4" id="KW-0444">Lipid biosynthesis</keyword>
<evidence type="ECO:0000256" key="2">
    <source>
        <dbReference type="ARBA" id="ARBA00008642"/>
    </source>
</evidence>
<dbReference type="PANTHER" id="PTHR34069">
    <property type="entry name" value="3-OXOACYL-[ACYL-CARRIER-PROTEIN] SYNTHASE 3"/>
    <property type="match status" value="1"/>
</dbReference>
<keyword evidence="8" id="KW-0275">Fatty acid biosynthesis</keyword>
<evidence type="ECO:0000256" key="3">
    <source>
        <dbReference type="ARBA" id="ARBA00022490"/>
    </source>
</evidence>
<evidence type="ECO:0000313" key="13">
    <source>
        <dbReference type="EMBL" id="CAB4664127.1"/>
    </source>
</evidence>
<dbReference type="EMBL" id="CAEZSM010000014">
    <property type="protein sequence ID" value="CAB4535775.1"/>
    <property type="molecule type" value="Genomic_DNA"/>
</dbReference>
<evidence type="ECO:0000256" key="8">
    <source>
        <dbReference type="ARBA" id="ARBA00023160"/>
    </source>
</evidence>
<keyword evidence="7" id="KW-0443">Lipid metabolism</keyword>
<evidence type="ECO:0000256" key="9">
    <source>
        <dbReference type="ARBA" id="ARBA00023315"/>
    </source>
</evidence>
<evidence type="ECO:0000256" key="4">
    <source>
        <dbReference type="ARBA" id="ARBA00022516"/>
    </source>
</evidence>
<dbReference type="EMBL" id="CAFBPH010000053">
    <property type="protein sequence ID" value="CAB5009739.1"/>
    <property type="molecule type" value="Genomic_DNA"/>
</dbReference>
<evidence type="ECO:0000313" key="15">
    <source>
        <dbReference type="EMBL" id="CAB5009739.1"/>
    </source>
</evidence>
<evidence type="ECO:0000256" key="5">
    <source>
        <dbReference type="ARBA" id="ARBA00022679"/>
    </source>
</evidence>
<keyword evidence="5" id="KW-0808">Transferase</keyword>
<dbReference type="NCBIfam" id="TIGR00747">
    <property type="entry name" value="fabH"/>
    <property type="match status" value="1"/>
</dbReference>
<dbReference type="InterPro" id="IPR004655">
    <property type="entry name" value="FabH"/>
</dbReference>
<dbReference type="InterPro" id="IPR016039">
    <property type="entry name" value="Thiolase-like"/>
</dbReference>
<feature type="domain" description="Beta-ketoacyl-[acyl-carrier-protein] synthase III C-terminal" evidence="10">
    <location>
        <begin position="245"/>
        <end position="334"/>
    </location>
</feature>
<evidence type="ECO:0000313" key="14">
    <source>
        <dbReference type="EMBL" id="CAB4828243.1"/>
    </source>
</evidence>
<organism evidence="14">
    <name type="scientific">freshwater metagenome</name>
    <dbReference type="NCBI Taxonomy" id="449393"/>
    <lineage>
        <taxon>unclassified sequences</taxon>
        <taxon>metagenomes</taxon>
        <taxon>ecological metagenomes</taxon>
    </lineage>
</organism>
<keyword evidence="9" id="KW-0012">Acyltransferase</keyword>
<accession>A0A6J7A615</accession>
<dbReference type="EMBL" id="CAEZWZ010000008">
    <property type="protein sequence ID" value="CAB4664127.1"/>
    <property type="molecule type" value="Genomic_DNA"/>
</dbReference>
<evidence type="ECO:0000259" key="11">
    <source>
        <dbReference type="Pfam" id="PF08545"/>
    </source>
</evidence>
<dbReference type="EMBL" id="CAFABD010000113">
    <property type="protein sequence ID" value="CAB4828243.1"/>
    <property type="molecule type" value="Genomic_DNA"/>
</dbReference>
<dbReference type="Gene3D" id="3.40.47.10">
    <property type="match status" value="1"/>
</dbReference>
<dbReference type="InterPro" id="IPR013747">
    <property type="entry name" value="ACP_syn_III_C"/>
</dbReference>
<name>A0A6J7A615_9ZZZZ</name>
<evidence type="ECO:0000259" key="10">
    <source>
        <dbReference type="Pfam" id="PF08541"/>
    </source>
</evidence>
<evidence type="ECO:0000256" key="1">
    <source>
        <dbReference type="ARBA" id="ARBA00005189"/>
    </source>
</evidence>
<sequence length="339" mass="36057">MKIKSAPVTNSAILSVGAYRPRRIVPNSEIVDRIDSTDEWIVQRTGIETRRFAGDDETVISMAQAACEQALKRAKLTIADIDTVILATISYPFQAPSAATELIVALGNPKAAAFDISAACAGFCYGVAMASDLVRCGTSKNVLVVGVEKLSDYTDPDDRATAFIFADGAGAVVIGQSDEVGIGPTEWGSDADSRDAIILNPSYLDFKKNPKLGVADLGWPNIAQQGQAVFRWAVYAMSKAGLRALDAAGMTVNDLDVFIPHQANIRIIETMAKEMKMPDSVVISDDIRKNGNTSAASIPIAMDSLLSERPDLYGKTALLIGYGAGLVYAGQVVRLPLAP</sequence>
<evidence type="ECO:0000313" key="12">
    <source>
        <dbReference type="EMBL" id="CAB4535775.1"/>
    </source>
</evidence>
<dbReference type="Pfam" id="PF08541">
    <property type="entry name" value="ACP_syn_III_C"/>
    <property type="match status" value="1"/>
</dbReference>
<comment type="pathway">
    <text evidence="1">Lipid metabolism.</text>
</comment>
<gene>
    <name evidence="12" type="ORF">UFOPK1438_00204</name>
    <name evidence="13" type="ORF">UFOPK2329_00130</name>
    <name evidence="14" type="ORF">UFOPK3166_00763</name>
    <name evidence="15" type="ORF">UFOPK4087_00384</name>
</gene>
<dbReference type="CDD" id="cd00830">
    <property type="entry name" value="KAS_III"/>
    <property type="match status" value="1"/>
</dbReference>
<dbReference type="GO" id="GO:0004315">
    <property type="term" value="F:3-oxoacyl-[acyl-carrier-protein] synthase activity"/>
    <property type="evidence" value="ECO:0007669"/>
    <property type="project" value="InterPro"/>
</dbReference>
<reference evidence="14" key="1">
    <citation type="submission" date="2020-05" db="EMBL/GenBank/DDBJ databases">
        <authorList>
            <person name="Chiriac C."/>
            <person name="Salcher M."/>
            <person name="Ghai R."/>
            <person name="Kavagutti S V."/>
        </authorList>
    </citation>
    <scope>NUCLEOTIDE SEQUENCE</scope>
</reference>
<evidence type="ECO:0000256" key="7">
    <source>
        <dbReference type="ARBA" id="ARBA00023098"/>
    </source>
</evidence>
<protein>
    <submittedName>
        <fullName evidence="14">Unannotated protein</fullName>
    </submittedName>
</protein>
<dbReference type="Pfam" id="PF08545">
    <property type="entry name" value="ACP_syn_III"/>
    <property type="match status" value="1"/>
</dbReference>
<dbReference type="AlphaFoldDB" id="A0A6J7A615"/>
<dbReference type="InterPro" id="IPR013751">
    <property type="entry name" value="ACP_syn_III_N"/>
</dbReference>
<keyword evidence="3" id="KW-0963">Cytoplasm</keyword>
<dbReference type="GO" id="GO:0044550">
    <property type="term" value="P:secondary metabolite biosynthetic process"/>
    <property type="evidence" value="ECO:0007669"/>
    <property type="project" value="TreeGrafter"/>
</dbReference>
<dbReference type="PANTHER" id="PTHR34069:SF2">
    <property type="entry name" value="BETA-KETOACYL-[ACYL-CARRIER-PROTEIN] SYNTHASE III"/>
    <property type="match status" value="1"/>
</dbReference>
<dbReference type="NCBIfam" id="NF006829">
    <property type="entry name" value="PRK09352.1"/>
    <property type="match status" value="1"/>
</dbReference>
<dbReference type="SUPFAM" id="SSF53901">
    <property type="entry name" value="Thiolase-like"/>
    <property type="match status" value="1"/>
</dbReference>
<keyword evidence="6" id="KW-0276">Fatty acid metabolism</keyword>
<proteinExistence type="inferred from homology"/>
<dbReference type="GO" id="GO:0006633">
    <property type="term" value="P:fatty acid biosynthetic process"/>
    <property type="evidence" value="ECO:0007669"/>
    <property type="project" value="UniProtKB-KW"/>
</dbReference>
<comment type="similarity">
    <text evidence="2">Belongs to the thiolase-like superfamily. FabH family.</text>
</comment>
<feature type="domain" description="Beta-ketoacyl-[acyl-carrier-protein] synthase III N-terminal" evidence="11">
    <location>
        <begin position="114"/>
        <end position="190"/>
    </location>
</feature>
<evidence type="ECO:0000256" key="6">
    <source>
        <dbReference type="ARBA" id="ARBA00022832"/>
    </source>
</evidence>